<keyword evidence="1" id="KW-0812">Transmembrane</keyword>
<keyword evidence="1" id="KW-1133">Transmembrane helix</keyword>
<feature type="transmembrane region" description="Helical" evidence="1">
    <location>
        <begin position="6"/>
        <end position="26"/>
    </location>
</feature>
<protein>
    <recommendedName>
        <fullName evidence="4">VanZ-like domain-containing protein</fullName>
    </recommendedName>
</protein>
<dbReference type="Proteomes" id="UP000179047">
    <property type="component" value="Unassembled WGS sequence"/>
</dbReference>
<gene>
    <name evidence="2" type="ORF">A3A33_01140</name>
</gene>
<accession>A0A1F8GVD6</accession>
<feature type="transmembrane region" description="Helical" evidence="1">
    <location>
        <begin position="97"/>
        <end position="118"/>
    </location>
</feature>
<dbReference type="InterPro" id="IPR014509">
    <property type="entry name" value="YjdF-like"/>
</dbReference>
<dbReference type="Pfam" id="PF09997">
    <property type="entry name" value="DUF2238"/>
    <property type="match status" value="1"/>
</dbReference>
<name>A0A1F8GVD6_9BACT</name>
<feature type="transmembrane region" description="Helical" evidence="1">
    <location>
        <begin position="38"/>
        <end position="55"/>
    </location>
</feature>
<evidence type="ECO:0000313" key="2">
    <source>
        <dbReference type="EMBL" id="OGN29365.1"/>
    </source>
</evidence>
<dbReference type="AlphaFoldDB" id="A0A1F8GVD6"/>
<keyword evidence="1" id="KW-0472">Membrane</keyword>
<proteinExistence type="predicted"/>
<comment type="caution">
    <text evidence="2">The sequence shown here is derived from an EMBL/GenBank/DDBJ whole genome shotgun (WGS) entry which is preliminary data.</text>
</comment>
<dbReference type="STRING" id="1802701.A3A33_01140"/>
<sequence length="163" mass="18395">MPYLLLITFAMCVAYGVLWFLFPIFFRTKIQSFSVRSFYSLIYIVVISLAAYAISAMISDPNLGNRIVHAFGGGFLAFFVCYRVAKDSKLPITRFQFFLFSFLLVMALGIANEMLEFYFQTFFQATFSTTVTDTWLDLLSNLIGALIAGVVTTPFIGRESKLG</sequence>
<dbReference type="EMBL" id="MGKP01000007">
    <property type="protein sequence ID" value="OGN29365.1"/>
    <property type="molecule type" value="Genomic_DNA"/>
</dbReference>
<evidence type="ECO:0008006" key="4">
    <source>
        <dbReference type="Google" id="ProtNLM"/>
    </source>
</evidence>
<evidence type="ECO:0000256" key="1">
    <source>
        <dbReference type="SAM" id="Phobius"/>
    </source>
</evidence>
<organism evidence="2 3">
    <name type="scientific">Candidatus Yanofskybacteria bacterium RIFCSPLOWO2_01_FULL_49_25</name>
    <dbReference type="NCBI Taxonomy" id="1802701"/>
    <lineage>
        <taxon>Bacteria</taxon>
        <taxon>Candidatus Yanofskyibacteriota</taxon>
    </lineage>
</organism>
<feature type="transmembrane region" description="Helical" evidence="1">
    <location>
        <begin position="138"/>
        <end position="157"/>
    </location>
</feature>
<reference evidence="2 3" key="1">
    <citation type="journal article" date="2016" name="Nat. Commun.">
        <title>Thousands of microbial genomes shed light on interconnected biogeochemical processes in an aquifer system.</title>
        <authorList>
            <person name="Anantharaman K."/>
            <person name="Brown C.T."/>
            <person name="Hug L.A."/>
            <person name="Sharon I."/>
            <person name="Castelle C.J."/>
            <person name="Probst A.J."/>
            <person name="Thomas B.C."/>
            <person name="Singh A."/>
            <person name="Wilkins M.J."/>
            <person name="Karaoz U."/>
            <person name="Brodie E.L."/>
            <person name="Williams K.H."/>
            <person name="Hubbard S.S."/>
            <person name="Banfield J.F."/>
        </authorList>
    </citation>
    <scope>NUCLEOTIDE SEQUENCE [LARGE SCALE GENOMIC DNA]</scope>
</reference>
<evidence type="ECO:0000313" key="3">
    <source>
        <dbReference type="Proteomes" id="UP000179047"/>
    </source>
</evidence>
<feature type="transmembrane region" description="Helical" evidence="1">
    <location>
        <begin position="67"/>
        <end position="85"/>
    </location>
</feature>